<dbReference type="AlphaFoldDB" id="A0A075HHR6"/>
<keyword evidence="2" id="KW-0808">Transferase</keyword>
<dbReference type="GO" id="GO:0043770">
    <property type="term" value="F:demethylmenaquinone methyltransferase activity"/>
    <property type="evidence" value="ECO:0007669"/>
    <property type="project" value="UniProtKB-EC"/>
</dbReference>
<evidence type="ECO:0000313" key="2">
    <source>
        <dbReference type="EMBL" id="AIF15961.1"/>
    </source>
</evidence>
<feature type="domain" description="Methyltransferase" evidence="1">
    <location>
        <begin position="17"/>
        <end position="112"/>
    </location>
</feature>
<sequence>MILSLLRRSGLVTGHIIADLGCGTGFFSLPAAEIVGDQGVVYAIDEVHEILQVLETKISEQGIRNVRTMESNLLATTIPNQSVDFVLMACVFHDLQRETLGAELNRILKPTGIICVVDWKKIATEHGPPIEVKLTEEDVIREMNDMGFTTSEVYEAGQQHYGIVSHKSPVSDHSFQDDK</sequence>
<keyword evidence="2" id="KW-0489">Methyltransferase</keyword>
<dbReference type="GO" id="GO:0032259">
    <property type="term" value="P:methylation"/>
    <property type="evidence" value="ECO:0007669"/>
    <property type="project" value="UniProtKB-KW"/>
</dbReference>
<dbReference type="Pfam" id="PF13649">
    <property type="entry name" value="Methyltransf_25"/>
    <property type="match status" value="1"/>
</dbReference>
<dbReference type="Gene3D" id="3.40.50.150">
    <property type="entry name" value="Vaccinia Virus protein VP39"/>
    <property type="match status" value="1"/>
</dbReference>
<gene>
    <name evidence="2" type="primary">ubiE</name>
</gene>
<dbReference type="InterPro" id="IPR041698">
    <property type="entry name" value="Methyltransf_25"/>
</dbReference>
<protein>
    <submittedName>
        <fullName evidence="2">Methyltransferase type 11 (UbiE)</fullName>
        <ecNumber evidence="2">2.1.1.163</ecNumber>
    </submittedName>
</protein>
<proteinExistence type="predicted"/>
<dbReference type="PANTHER" id="PTHR43591:SF24">
    <property type="entry name" value="2-METHOXY-6-POLYPRENYL-1,4-BENZOQUINOL METHYLASE, MITOCHONDRIAL"/>
    <property type="match status" value="1"/>
</dbReference>
<dbReference type="CDD" id="cd02440">
    <property type="entry name" value="AdoMet_MTases"/>
    <property type="match status" value="1"/>
</dbReference>
<dbReference type="EMBL" id="KF901042">
    <property type="protein sequence ID" value="AIF15961.1"/>
    <property type="molecule type" value="Genomic_DNA"/>
</dbReference>
<evidence type="ECO:0000259" key="1">
    <source>
        <dbReference type="Pfam" id="PF13649"/>
    </source>
</evidence>
<reference evidence="2" key="1">
    <citation type="journal article" date="2014" name="Genome Biol. Evol.">
        <title>Pangenome evidence for extensive interdomain horizontal transfer affecting lineage core and shell genes in uncultured planktonic thaumarchaeota and euryarchaeota.</title>
        <authorList>
            <person name="Deschamps P."/>
            <person name="Zivanovic Y."/>
            <person name="Moreira D."/>
            <person name="Rodriguez-Valera F."/>
            <person name="Lopez-Garcia P."/>
        </authorList>
    </citation>
    <scope>NUCLEOTIDE SEQUENCE</scope>
</reference>
<organism evidence="2">
    <name type="scientific">uncultured marine thaumarchaeote KM3_72_A09</name>
    <dbReference type="NCBI Taxonomy" id="1456261"/>
    <lineage>
        <taxon>Archaea</taxon>
        <taxon>Nitrososphaerota</taxon>
        <taxon>environmental samples</taxon>
    </lineage>
</organism>
<name>A0A075HHR6_9ARCH</name>
<dbReference type="SUPFAM" id="SSF53335">
    <property type="entry name" value="S-adenosyl-L-methionine-dependent methyltransferases"/>
    <property type="match status" value="1"/>
</dbReference>
<accession>A0A075HHR6</accession>
<dbReference type="InterPro" id="IPR029063">
    <property type="entry name" value="SAM-dependent_MTases_sf"/>
</dbReference>
<dbReference type="EC" id="2.1.1.163" evidence="2"/>
<dbReference type="PANTHER" id="PTHR43591">
    <property type="entry name" value="METHYLTRANSFERASE"/>
    <property type="match status" value="1"/>
</dbReference>